<dbReference type="Proteomes" id="UP001500064">
    <property type="component" value="Unassembled WGS sequence"/>
</dbReference>
<evidence type="ECO:0000313" key="4">
    <source>
        <dbReference type="Proteomes" id="UP001500064"/>
    </source>
</evidence>
<keyword evidence="4" id="KW-1185">Reference proteome</keyword>
<feature type="compositionally biased region" description="Acidic residues" evidence="1">
    <location>
        <begin position="1"/>
        <end position="10"/>
    </location>
</feature>
<dbReference type="InterPro" id="IPR036390">
    <property type="entry name" value="WH_DNA-bd_sf"/>
</dbReference>
<dbReference type="EMBL" id="BAAAMU010000105">
    <property type="protein sequence ID" value="GAA1676147.1"/>
    <property type="molecule type" value="Genomic_DNA"/>
</dbReference>
<protein>
    <recommendedName>
        <fullName evidence="2">HTH marR-type domain-containing protein</fullName>
    </recommendedName>
</protein>
<evidence type="ECO:0000256" key="1">
    <source>
        <dbReference type="SAM" id="MobiDB-lite"/>
    </source>
</evidence>
<comment type="caution">
    <text evidence="3">The sequence shown here is derived from an EMBL/GenBank/DDBJ whole genome shotgun (WGS) entry which is preliminary data.</text>
</comment>
<dbReference type="SMART" id="SM00347">
    <property type="entry name" value="HTH_MARR"/>
    <property type="match status" value="1"/>
</dbReference>
<dbReference type="Gene3D" id="1.10.10.10">
    <property type="entry name" value="Winged helix-like DNA-binding domain superfamily/Winged helix DNA-binding domain"/>
    <property type="match status" value="1"/>
</dbReference>
<name>A0ABN2GSP1_9ACTN</name>
<dbReference type="PANTHER" id="PTHR33164">
    <property type="entry name" value="TRANSCRIPTIONAL REGULATOR, MARR FAMILY"/>
    <property type="match status" value="1"/>
</dbReference>
<feature type="domain" description="HTH marR-type" evidence="2">
    <location>
        <begin position="51"/>
        <end position="187"/>
    </location>
</feature>
<dbReference type="RefSeq" id="WP_346112712.1">
    <property type="nucleotide sequence ID" value="NZ_BAAAMU010000105.1"/>
</dbReference>
<feature type="region of interest" description="Disordered" evidence="1">
    <location>
        <begin position="1"/>
        <end position="21"/>
    </location>
</feature>
<accession>A0ABN2GSP1</accession>
<reference evidence="3 4" key="1">
    <citation type="journal article" date="2019" name="Int. J. Syst. Evol. Microbiol.">
        <title>The Global Catalogue of Microorganisms (GCM) 10K type strain sequencing project: providing services to taxonomists for standard genome sequencing and annotation.</title>
        <authorList>
            <consortium name="The Broad Institute Genomics Platform"/>
            <consortium name="The Broad Institute Genome Sequencing Center for Infectious Disease"/>
            <person name="Wu L."/>
            <person name="Ma J."/>
        </authorList>
    </citation>
    <scope>NUCLEOTIDE SEQUENCE [LARGE SCALE GENOMIC DNA]</scope>
    <source>
        <strain evidence="3 4">JCM 13929</strain>
    </source>
</reference>
<evidence type="ECO:0000313" key="3">
    <source>
        <dbReference type="EMBL" id="GAA1676147.1"/>
    </source>
</evidence>
<dbReference type="PANTHER" id="PTHR33164:SF104">
    <property type="entry name" value="TRANSCRIPTIONAL REGULATORY PROTEIN"/>
    <property type="match status" value="1"/>
</dbReference>
<dbReference type="InterPro" id="IPR000835">
    <property type="entry name" value="HTH_MarR-typ"/>
</dbReference>
<dbReference type="InterPro" id="IPR039422">
    <property type="entry name" value="MarR/SlyA-like"/>
</dbReference>
<dbReference type="Pfam" id="PF12802">
    <property type="entry name" value="MarR_2"/>
    <property type="match status" value="1"/>
</dbReference>
<dbReference type="InterPro" id="IPR036388">
    <property type="entry name" value="WH-like_DNA-bd_sf"/>
</dbReference>
<dbReference type="SUPFAM" id="SSF46785">
    <property type="entry name" value="Winged helix' DNA-binding domain"/>
    <property type="match status" value="1"/>
</dbReference>
<dbReference type="PROSITE" id="PS50995">
    <property type="entry name" value="HTH_MARR_2"/>
    <property type="match status" value="1"/>
</dbReference>
<sequence length="187" mass="20486">MGDVLDETPEQNESIIAPAGMDDTAVAPADTDESTVVPAGESGAARPEPLTKQDFEALARFRFAIRAYLRFSEDAVRAAGLTPQQYQLLLALKGFPGRDWASVRELADRLLLRHHSVVELVGRAQKQGLVRRTAHPSDGRAVRVTLAPAGERVLTRLGTLHRDELRRMDTAILPPEWESASPPFDGN</sequence>
<proteinExistence type="predicted"/>
<evidence type="ECO:0000259" key="2">
    <source>
        <dbReference type="PROSITE" id="PS50995"/>
    </source>
</evidence>
<organism evidence="3 4">
    <name type="scientific">Nonomuraea maheshkhaliensis</name>
    <dbReference type="NCBI Taxonomy" id="419590"/>
    <lineage>
        <taxon>Bacteria</taxon>
        <taxon>Bacillati</taxon>
        <taxon>Actinomycetota</taxon>
        <taxon>Actinomycetes</taxon>
        <taxon>Streptosporangiales</taxon>
        <taxon>Streptosporangiaceae</taxon>
        <taxon>Nonomuraea</taxon>
    </lineage>
</organism>
<gene>
    <name evidence="3" type="ORF">GCM10009733_086410</name>
</gene>